<comment type="cofactor">
    <cofactor evidence="15">
        <name>Mg(2+)</name>
        <dbReference type="ChEBI" id="CHEBI:18420"/>
    </cofactor>
    <cofactor evidence="15">
        <name>Ca(2+)</name>
        <dbReference type="ChEBI" id="CHEBI:29108"/>
    </cofactor>
    <cofactor evidence="15">
        <name>Mn(2+)</name>
        <dbReference type="ChEBI" id="CHEBI:29035"/>
    </cofactor>
    <cofactor evidence="15">
        <name>Co(2+)</name>
        <dbReference type="ChEBI" id="CHEBI:48828"/>
    </cofactor>
    <text evidence="15">Binds 1 Mg(2+) ion per subunit. Can also utilize other divalent metal cations, such as Ca(2+), Mn(2+) and Co(2+).</text>
</comment>
<dbReference type="Gene3D" id="3.40.50.920">
    <property type="match status" value="1"/>
</dbReference>
<dbReference type="EMBL" id="CDSF01000024">
    <property type="protein sequence ID" value="CEO95590.1"/>
    <property type="molecule type" value="Genomic_DNA"/>
</dbReference>
<evidence type="ECO:0000313" key="17">
    <source>
        <dbReference type="EMBL" id="CEO95590.1"/>
    </source>
</evidence>
<dbReference type="CDD" id="cd07033">
    <property type="entry name" value="TPP_PYR_DXS_TK_like"/>
    <property type="match status" value="1"/>
</dbReference>
<feature type="binding site" evidence="11">
    <location>
        <position position="265"/>
    </location>
    <ligand>
        <name>substrate</name>
    </ligand>
</feature>
<dbReference type="OrthoDB" id="10267175at2759"/>
<gene>
    <name evidence="17" type="ORF">PBRA_004314</name>
    <name evidence="18" type="ORF">PLBR_LOCUS7675</name>
</gene>
<evidence type="ECO:0000256" key="11">
    <source>
        <dbReference type="PIRSR" id="PIRSR605478-2"/>
    </source>
</evidence>
<evidence type="ECO:0000256" key="12">
    <source>
        <dbReference type="PIRSR" id="PIRSR605478-3"/>
    </source>
</evidence>
<feature type="binding site" evidence="12">
    <location>
        <position position="189"/>
    </location>
    <ligand>
        <name>thiamine diphosphate</name>
        <dbReference type="ChEBI" id="CHEBI:58937"/>
    </ligand>
</feature>
<accession>A0A0G4IKH9</accession>
<sequence length="679" mass="72888">MAVATSVEERSVATIRALSADMVQAANSGHPGMPLGMAPAAHVLYSKFLRVSHADPTWPNRDRFVLSNGHGCALLYSMLHLNGYPLSVEDLKAFRQWDSKTPGHPEYRHTVGVEATTGPLGQGISTAVGMAMAQVHQAAVYNRPGFPLFSNYTYVFCGDGCLQEGVSSEACSLAGHHKLGQLIVIYDDNQITIDGKTSLSFSEDVPKRFEAYGWHTITVDNGDTDMAAIERAIHEARSVTDRPSLISLRTKIGFGSKKAGTHGVHGSPLGADDIAQMKTTFGFDPSAHFVVPGDVKSFWGTVAERNRTALAEWKTLVKKYDSAHPAMHAQLTRTLRGELPPDVFAKLPAKPSAASLATRKMSHATLNALAADLPELLSGSADLTPSTLTDLQCSHDFQSNTPEGRYFRYGVREHAMFAIGNGLSLYGGLIPCTSTFLNFITYGFPAVRLAAIGRIRQILIMTHDSIGLGEDGPTHQPVEVCALLRATPNCTLIRPADQNEVNGAYRIAIENASGPTVLALTRQNVPAIIDKTAADKVALGAYVIVDPGQKPLDAVIFASGSEVHVAVSAATLLRETLHIRVVSAPSLDLFNGQPVKYRREVLPVGVPVISVEASSPKGWADYAHKSIGVKEWGASAPAEIIYDKMGLTAPKVAKTVSEFVQATKSPEALPVGALRCHYE</sequence>
<keyword evidence="19" id="KW-1185">Reference proteome</keyword>
<evidence type="ECO:0000256" key="9">
    <source>
        <dbReference type="ARBA" id="ARBA00049473"/>
    </source>
</evidence>
<reference evidence="18 20" key="2">
    <citation type="submission" date="2018-03" db="EMBL/GenBank/DDBJ databases">
        <authorList>
            <person name="Fogelqvist J."/>
        </authorList>
    </citation>
    <scope>NUCLEOTIDE SEQUENCE [LARGE SCALE GENOMIC DNA]</scope>
</reference>
<name>A0A0G4IKH9_PLABS</name>
<geneLocation type="mitochondrion" evidence="18"/>
<reference evidence="17 19" key="1">
    <citation type="submission" date="2015-02" db="EMBL/GenBank/DDBJ databases">
        <authorList>
            <person name="Chooi Y.-H."/>
        </authorList>
    </citation>
    <scope>NUCLEOTIDE SEQUENCE [LARGE SCALE GENOMIC DNA]</scope>
    <source>
        <strain evidence="17">E3</strain>
    </source>
</reference>
<feature type="binding site" evidence="12">
    <location>
        <position position="160"/>
    </location>
    <ligand>
        <name>thiamine diphosphate</name>
        <dbReference type="ChEBI" id="CHEBI:58937"/>
    </ligand>
</feature>
<dbReference type="InterPro" id="IPR033247">
    <property type="entry name" value="Transketolase_fam"/>
</dbReference>
<feature type="binding site" evidence="12">
    <location>
        <position position="265"/>
    </location>
    <ligand>
        <name>thiamine diphosphate</name>
        <dbReference type="ChEBI" id="CHEBI:58937"/>
    </ligand>
</feature>
<evidence type="ECO:0000256" key="3">
    <source>
        <dbReference type="ARBA" id="ARBA00011738"/>
    </source>
</evidence>
<dbReference type="InterPro" id="IPR049557">
    <property type="entry name" value="Transketolase_CS"/>
</dbReference>
<feature type="binding site" evidence="11">
    <location>
        <position position="522"/>
    </location>
    <ligand>
        <name>substrate</name>
    </ligand>
</feature>
<evidence type="ECO:0000256" key="5">
    <source>
        <dbReference type="ARBA" id="ARBA00022679"/>
    </source>
</evidence>
<dbReference type="InterPro" id="IPR005475">
    <property type="entry name" value="Transketolase-like_Pyr-bd"/>
</dbReference>
<feature type="active site" description="Proton donor" evidence="10">
    <location>
        <position position="413"/>
    </location>
</feature>
<dbReference type="PANTHER" id="PTHR43522:SF2">
    <property type="entry name" value="TRANSKETOLASE 1-RELATED"/>
    <property type="match status" value="1"/>
</dbReference>
<evidence type="ECO:0000256" key="2">
    <source>
        <dbReference type="ARBA" id="ARBA00007131"/>
    </source>
</evidence>
<dbReference type="InterPro" id="IPR029061">
    <property type="entry name" value="THDP-binding"/>
</dbReference>
<feature type="binding site" evidence="12">
    <location>
        <position position="70"/>
    </location>
    <ligand>
        <name>thiamine diphosphate</name>
        <dbReference type="ChEBI" id="CHEBI:58937"/>
    </ligand>
</feature>
<dbReference type="InterPro" id="IPR005478">
    <property type="entry name" value="Transketolase_bac-like"/>
</dbReference>
<comment type="catalytic activity">
    <reaction evidence="9 15">
        <text>D-sedoheptulose 7-phosphate + D-glyceraldehyde 3-phosphate = aldehydo-D-ribose 5-phosphate + D-xylulose 5-phosphate</text>
        <dbReference type="Rhea" id="RHEA:10508"/>
        <dbReference type="ChEBI" id="CHEBI:57483"/>
        <dbReference type="ChEBI" id="CHEBI:57737"/>
        <dbReference type="ChEBI" id="CHEBI:58273"/>
        <dbReference type="ChEBI" id="CHEBI:59776"/>
        <dbReference type="EC" id="2.2.1.1"/>
    </reaction>
</comment>
<evidence type="ECO:0000256" key="4">
    <source>
        <dbReference type="ARBA" id="ARBA00013152"/>
    </source>
</evidence>
<comment type="function">
    <text evidence="15">Catalyzes the transfer of a two-carbon ketol group from a ketose donor to an aldose acceptor, via a covalent intermediate with the cofactor thiamine pyrophosphate.</text>
</comment>
<dbReference type="AlphaFoldDB" id="A0A0G4IKH9"/>
<feature type="binding site" evidence="11">
    <location>
        <position position="463"/>
    </location>
    <ligand>
        <name>substrate</name>
    </ligand>
</feature>
<keyword evidence="18" id="KW-0496">Mitochondrion</keyword>
<organism evidence="17 19">
    <name type="scientific">Plasmodiophora brassicae</name>
    <name type="common">Clubroot disease agent</name>
    <dbReference type="NCBI Taxonomy" id="37360"/>
    <lineage>
        <taxon>Eukaryota</taxon>
        <taxon>Sar</taxon>
        <taxon>Rhizaria</taxon>
        <taxon>Endomyxa</taxon>
        <taxon>Phytomyxea</taxon>
        <taxon>Plasmodiophorida</taxon>
        <taxon>Plasmodiophoridae</taxon>
        <taxon>Plasmodiophora</taxon>
    </lineage>
</organism>
<dbReference type="InterPro" id="IPR055152">
    <property type="entry name" value="Transketolase-like_C_2"/>
</dbReference>
<dbReference type="InterPro" id="IPR020826">
    <property type="entry name" value="Transketolase_BS"/>
</dbReference>
<evidence type="ECO:0000256" key="13">
    <source>
        <dbReference type="PIRSR" id="PIRSR605478-4"/>
    </source>
</evidence>
<dbReference type="EC" id="2.2.1.1" evidence="4 15"/>
<feature type="domain" description="Transketolase-like pyrimidine-binding" evidence="16">
    <location>
        <begin position="356"/>
        <end position="527"/>
    </location>
</feature>
<keyword evidence="15" id="KW-0106">Calcium</keyword>
<dbReference type="PANTHER" id="PTHR43522">
    <property type="entry name" value="TRANSKETOLASE"/>
    <property type="match status" value="1"/>
</dbReference>
<comment type="cofactor">
    <cofactor evidence="12">
        <name>thiamine diphosphate</name>
        <dbReference type="ChEBI" id="CHEBI:58937"/>
    </cofactor>
    <text evidence="12">Binds 1 thiamine pyrophosphate per subunit. During the reaction, the substrate forms a covalent intermediate with the cofactor.</text>
</comment>
<feature type="binding site" evidence="13">
    <location>
        <position position="189"/>
    </location>
    <ligand>
        <name>Mg(2+)</name>
        <dbReference type="ChEBI" id="CHEBI:18420"/>
    </ligand>
</feature>
<feature type="binding site" evidence="11">
    <location>
        <position position="359"/>
    </location>
    <ligand>
        <name>substrate</name>
    </ligand>
</feature>
<feature type="site" description="Important for catalytic activity" evidence="14">
    <location>
        <position position="30"/>
    </location>
</feature>
<dbReference type="SUPFAM" id="SSF52518">
    <property type="entry name" value="Thiamin diphosphate-binding fold (THDP-binding)"/>
    <property type="match status" value="2"/>
</dbReference>
<comment type="similarity">
    <text evidence="2 15">Belongs to the transketolase family.</text>
</comment>
<comment type="subunit">
    <text evidence="3 15">Homodimer.</text>
</comment>
<dbReference type="Pfam" id="PF02779">
    <property type="entry name" value="Transket_pyr"/>
    <property type="match status" value="1"/>
</dbReference>
<evidence type="ECO:0000256" key="14">
    <source>
        <dbReference type="PIRSR" id="PIRSR605478-5"/>
    </source>
</evidence>
<keyword evidence="5 15" id="KW-0808">Transferase</keyword>
<evidence type="ECO:0000313" key="18">
    <source>
        <dbReference type="EMBL" id="SPR00460.1"/>
    </source>
</evidence>
<evidence type="ECO:0000313" key="19">
    <source>
        <dbReference type="Proteomes" id="UP000039324"/>
    </source>
</evidence>
<feature type="site" description="Important for catalytic activity" evidence="14">
    <location>
        <position position="265"/>
    </location>
</feature>
<feature type="binding site" evidence="12">
    <location>
        <begin position="118"/>
        <end position="120"/>
    </location>
    <ligand>
        <name>thiamine diphosphate</name>
        <dbReference type="ChEBI" id="CHEBI:58937"/>
    </ligand>
</feature>
<keyword evidence="7 13" id="KW-0460">Magnesium</keyword>
<evidence type="ECO:0000256" key="8">
    <source>
        <dbReference type="ARBA" id="ARBA00023052"/>
    </source>
</evidence>
<dbReference type="EMBL" id="OVEO01000014">
    <property type="protein sequence ID" value="SPR00460.1"/>
    <property type="molecule type" value="Genomic_DNA"/>
</dbReference>
<feature type="binding site" evidence="12">
    <location>
        <position position="439"/>
    </location>
    <ligand>
        <name>thiamine diphosphate</name>
        <dbReference type="ChEBI" id="CHEBI:58937"/>
    </ligand>
</feature>
<feature type="binding site" evidence="13">
    <location>
        <position position="191"/>
    </location>
    <ligand>
        <name>Mg(2+)</name>
        <dbReference type="ChEBI" id="CHEBI:18420"/>
    </ligand>
</feature>
<dbReference type="Gene3D" id="3.40.50.970">
    <property type="match status" value="2"/>
</dbReference>
<keyword evidence="8 12" id="KW-0786">Thiamine pyrophosphate</keyword>
<feature type="binding site" evidence="11">
    <location>
        <position position="471"/>
    </location>
    <ligand>
        <name>substrate</name>
    </ligand>
</feature>
<feature type="binding site" evidence="11">
    <location>
        <position position="475"/>
    </location>
    <ligand>
        <name>substrate</name>
    </ligand>
</feature>
<evidence type="ECO:0000256" key="15">
    <source>
        <dbReference type="RuleBase" id="RU004996"/>
    </source>
</evidence>
<dbReference type="Pfam" id="PF22613">
    <property type="entry name" value="Transketolase_C_1"/>
    <property type="match status" value="1"/>
</dbReference>
<dbReference type="STRING" id="37360.A0A0G4IKH9"/>
<evidence type="ECO:0000256" key="7">
    <source>
        <dbReference type="ARBA" id="ARBA00022842"/>
    </source>
</evidence>
<dbReference type="GO" id="GO:0004802">
    <property type="term" value="F:transketolase activity"/>
    <property type="evidence" value="ECO:0007669"/>
    <property type="project" value="UniProtKB-EC"/>
</dbReference>
<dbReference type="OMA" id="VYCLCGD"/>
<dbReference type="FunFam" id="3.40.50.970:FF:000004">
    <property type="entry name" value="Transketolase"/>
    <property type="match status" value="1"/>
</dbReference>
<dbReference type="CDD" id="cd02012">
    <property type="entry name" value="TPP_TK"/>
    <property type="match status" value="1"/>
</dbReference>
<dbReference type="SUPFAM" id="SSF52922">
    <property type="entry name" value="TK C-terminal domain-like"/>
    <property type="match status" value="1"/>
</dbReference>
<feature type="binding site" evidence="11">
    <location>
        <position position="30"/>
    </location>
    <ligand>
        <name>substrate</name>
    </ligand>
</feature>
<proteinExistence type="inferred from homology"/>
<comment type="cofactor">
    <cofactor evidence="13">
        <name>Mg(2+)</name>
        <dbReference type="ChEBI" id="CHEBI:18420"/>
    </cofactor>
    <text evidence="13">Binds 1 Mg(2+) ion per subunit. Can also utilize other divalent metal cations, such as Ca(2+), Mn(2+) and Co(2+).</text>
</comment>
<dbReference type="Proteomes" id="UP000039324">
    <property type="component" value="Unassembled WGS sequence"/>
</dbReference>
<feature type="binding site" evidence="11">
    <location>
        <position position="386"/>
    </location>
    <ligand>
        <name>substrate</name>
    </ligand>
</feature>
<keyword evidence="6 13" id="KW-0479">Metal-binding</keyword>
<dbReference type="PROSITE" id="PS00802">
    <property type="entry name" value="TRANSKETOLASE_2"/>
    <property type="match status" value="1"/>
</dbReference>
<dbReference type="GO" id="GO:0005829">
    <property type="term" value="C:cytosol"/>
    <property type="evidence" value="ECO:0007669"/>
    <property type="project" value="TreeGrafter"/>
</dbReference>
<dbReference type="GO" id="GO:0046872">
    <property type="term" value="F:metal ion binding"/>
    <property type="evidence" value="ECO:0007669"/>
    <property type="project" value="UniProtKB-KW"/>
</dbReference>
<dbReference type="GO" id="GO:0006098">
    <property type="term" value="P:pentose-phosphate shunt"/>
    <property type="evidence" value="ECO:0007669"/>
    <property type="project" value="TreeGrafter"/>
</dbReference>
<evidence type="ECO:0000259" key="16">
    <source>
        <dbReference type="SMART" id="SM00861"/>
    </source>
</evidence>
<evidence type="ECO:0000313" key="20">
    <source>
        <dbReference type="Proteomes" id="UP000290189"/>
    </source>
</evidence>
<dbReference type="Pfam" id="PF00456">
    <property type="entry name" value="Transketolase_N"/>
    <property type="match status" value="1"/>
</dbReference>
<dbReference type="PROSITE" id="PS00801">
    <property type="entry name" value="TRANSKETOLASE_1"/>
    <property type="match status" value="1"/>
</dbReference>
<dbReference type="FunFam" id="3.40.50.970:FF:000003">
    <property type="entry name" value="Transketolase"/>
    <property type="match status" value="1"/>
</dbReference>
<dbReference type="Proteomes" id="UP000290189">
    <property type="component" value="Unassembled WGS sequence"/>
</dbReference>
<comment type="cofactor">
    <cofactor evidence="1">
        <name>Co(2+)</name>
        <dbReference type="ChEBI" id="CHEBI:48828"/>
    </cofactor>
</comment>
<evidence type="ECO:0000256" key="10">
    <source>
        <dbReference type="PIRSR" id="PIRSR605478-1"/>
    </source>
</evidence>
<evidence type="ECO:0000256" key="1">
    <source>
        <dbReference type="ARBA" id="ARBA00001941"/>
    </source>
</evidence>
<feature type="binding site" evidence="13">
    <location>
        <position position="159"/>
    </location>
    <ligand>
        <name>Mg(2+)</name>
        <dbReference type="ChEBI" id="CHEBI:18420"/>
    </ligand>
</feature>
<dbReference type="InterPro" id="IPR009014">
    <property type="entry name" value="Transketo_C/PFOR_II"/>
</dbReference>
<protein>
    <recommendedName>
        <fullName evidence="4 15">Transketolase</fullName>
        <ecNumber evidence="4 15">2.2.1.1</ecNumber>
    </recommendedName>
</protein>
<dbReference type="NCBIfam" id="TIGR00232">
    <property type="entry name" value="tktlase_bact"/>
    <property type="match status" value="1"/>
</dbReference>
<evidence type="ECO:0000256" key="6">
    <source>
        <dbReference type="ARBA" id="ARBA00022723"/>
    </source>
</evidence>
<dbReference type="InterPro" id="IPR005474">
    <property type="entry name" value="Transketolase_N"/>
</dbReference>
<dbReference type="SMART" id="SM00861">
    <property type="entry name" value="Transket_pyr"/>
    <property type="match status" value="1"/>
</dbReference>